<dbReference type="EMBL" id="FOGJ01000001">
    <property type="protein sequence ID" value="SER03270.1"/>
    <property type="molecule type" value="Genomic_DNA"/>
</dbReference>
<evidence type="ECO:0000256" key="2">
    <source>
        <dbReference type="SAM" id="Phobius"/>
    </source>
</evidence>
<evidence type="ECO:0000256" key="1">
    <source>
        <dbReference type="SAM" id="MobiDB-lite"/>
    </source>
</evidence>
<feature type="transmembrane region" description="Helical" evidence="2">
    <location>
        <begin position="41"/>
        <end position="65"/>
    </location>
</feature>
<name>A0A1H9KVV2_BUTFI</name>
<accession>A0A1H9KVV2</accession>
<feature type="compositionally biased region" description="Basic residues" evidence="1">
    <location>
        <begin position="81"/>
        <end position="90"/>
    </location>
</feature>
<keyword evidence="2" id="KW-0812">Transmembrane</keyword>
<dbReference type="OrthoDB" id="1827170at2"/>
<keyword evidence="2" id="KW-0472">Membrane</keyword>
<sequence length="90" mass="10578">MRDWSNAFKYLVYVGQLGLDLIMPVLLCLAGCWYLDTHFGFGMWIYFVGLFFGLGAGFMTFWKFYTKVVMKGQKRPDKNKPKSHSFSKHY</sequence>
<evidence type="ECO:0000313" key="4">
    <source>
        <dbReference type="Proteomes" id="UP000182584"/>
    </source>
</evidence>
<dbReference type="eggNOG" id="ENOG503360H">
    <property type="taxonomic scope" value="Bacteria"/>
</dbReference>
<feature type="region of interest" description="Disordered" evidence="1">
    <location>
        <begin position="71"/>
        <end position="90"/>
    </location>
</feature>
<gene>
    <name evidence="3" type="ORF">SAMN04487884_101188</name>
</gene>
<dbReference type="RefSeq" id="WP_022758203.1">
    <property type="nucleotide sequence ID" value="NZ_FOGJ01000001.1"/>
</dbReference>
<dbReference type="Proteomes" id="UP000182584">
    <property type="component" value="Unassembled WGS sequence"/>
</dbReference>
<reference evidence="3 4" key="1">
    <citation type="submission" date="2016-10" db="EMBL/GenBank/DDBJ databases">
        <authorList>
            <person name="de Groot N.N."/>
        </authorList>
    </citation>
    <scope>NUCLEOTIDE SEQUENCE [LARGE SCALE GENOMIC DNA]</scope>
    <source>
        <strain evidence="3 4">AR40</strain>
    </source>
</reference>
<keyword evidence="2" id="KW-1133">Transmembrane helix</keyword>
<dbReference type="InterPro" id="IPR032820">
    <property type="entry name" value="ATPase_put"/>
</dbReference>
<dbReference type="AlphaFoldDB" id="A0A1H9KVV2"/>
<organism evidence="3 4">
    <name type="scientific">Butyrivibrio fibrisolvens</name>
    <dbReference type="NCBI Taxonomy" id="831"/>
    <lineage>
        <taxon>Bacteria</taxon>
        <taxon>Bacillati</taxon>
        <taxon>Bacillota</taxon>
        <taxon>Clostridia</taxon>
        <taxon>Lachnospirales</taxon>
        <taxon>Lachnospiraceae</taxon>
        <taxon>Butyrivibrio</taxon>
    </lineage>
</organism>
<evidence type="ECO:0000313" key="3">
    <source>
        <dbReference type="EMBL" id="SER03270.1"/>
    </source>
</evidence>
<feature type="transmembrane region" description="Helical" evidence="2">
    <location>
        <begin position="12"/>
        <end position="35"/>
    </location>
</feature>
<protein>
    <submittedName>
        <fullName evidence="3">Putative F0F1-ATPase subunit Ca2+/Mg2+ transporter</fullName>
    </submittedName>
</protein>
<proteinExistence type="predicted"/>
<dbReference type="Pfam" id="PF09527">
    <property type="entry name" value="ATPase_gene1"/>
    <property type="match status" value="1"/>
</dbReference>